<reference evidence="2" key="1">
    <citation type="journal article" date="2019" name="Int. J. Syst. Evol. Microbiol.">
        <title>The Global Catalogue of Microorganisms (GCM) 10K type strain sequencing project: providing services to taxonomists for standard genome sequencing and annotation.</title>
        <authorList>
            <consortium name="The Broad Institute Genomics Platform"/>
            <consortium name="The Broad Institute Genome Sequencing Center for Infectious Disease"/>
            <person name="Wu L."/>
            <person name="Ma J."/>
        </authorList>
    </citation>
    <scope>NUCLEOTIDE SEQUENCE [LARGE SCALE GENOMIC DNA]</scope>
    <source>
        <strain evidence="2">CGMCC 4.7093</strain>
    </source>
</reference>
<evidence type="ECO:0000313" key="1">
    <source>
        <dbReference type="EMBL" id="MFC5066365.1"/>
    </source>
</evidence>
<dbReference type="RefSeq" id="WP_378039658.1">
    <property type="nucleotide sequence ID" value="NZ_JBHSIV010000096.1"/>
</dbReference>
<sequence>MTAAGNTGAGSVTISYTAPAIEPVIAATSGDGQSARVGRPFAEPLVATVTDRKDTRSVAGASVTFAVASGSATFSGSATVVTDGYGRATSPMLIAGAGPGPVVITASIGGQVATFSEAVIAAAPVAPAATVKGGGTLTAGGRTYSIAVDAKAAAAGQASGRFALLGGGSDTTARSINITSVRKTPGGSTVTGTAITASGKKVAFTVTAVDKAAGRDQVVIQVGSKTVTGT</sequence>
<evidence type="ECO:0008006" key="3">
    <source>
        <dbReference type="Google" id="ProtNLM"/>
    </source>
</evidence>
<accession>A0ABV9YUA7</accession>
<dbReference type="EMBL" id="JBHSIV010000096">
    <property type="protein sequence ID" value="MFC5066365.1"/>
    <property type="molecule type" value="Genomic_DNA"/>
</dbReference>
<name>A0ABV9YUA7_9PSEU</name>
<keyword evidence="2" id="KW-1185">Reference proteome</keyword>
<evidence type="ECO:0000313" key="2">
    <source>
        <dbReference type="Proteomes" id="UP001595947"/>
    </source>
</evidence>
<organism evidence="1 2">
    <name type="scientific">Actinomycetospora atypica</name>
    <dbReference type="NCBI Taxonomy" id="1290095"/>
    <lineage>
        <taxon>Bacteria</taxon>
        <taxon>Bacillati</taxon>
        <taxon>Actinomycetota</taxon>
        <taxon>Actinomycetes</taxon>
        <taxon>Pseudonocardiales</taxon>
        <taxon>Pseudonocardiaceae</taxon>
        <taxon>Actinomycetospora</taxon>
    </lineage>
</organism>
<gene>
    <name evidence="1" type="ORF">ACFPBZ_29470</name>
</gene>
<comment type="caution">
    <text evidence="1">The sequence shown here is derived from an EMBL/GenBank/DDBJ whole genome shotgun (WGS) entry which is preliminary data.</text>
</comment>
<dbReference type="InterPro" id="IPR008964">
    <property type="entry name" value="Invasin/intimin_cell_adhesion"/>
</dbReference>
<dbReference type="SUPFAM" id="SSF49373">
    <property type="entry name" value="Invasin/intimin cell-adhesion fragments"/>
    <property type="match status" value="1"/>
</dbReference>
<protein>
    <recommendedName>
        <fullName evidence="3">Big-1 domain-containing protein</fullName>
    </recommendedName>
</protein>
<feature type="non-terminal residue" evidence="1">
    <location>
        <position position="230"/>
    </location>
</feature>
<dbReference type="Proteomes" id="UP001595947">
    <property type="component" value="Unassembled WGS sequence"/>
</dbReference>
<proteinExistence type="predicted"/>